<proteinExistence type="predicted"/>
<dbReference type="Gene3D" id="3.30.1370.160">
    <property type="match status" value="1"/>
</dbReference>
<dbReference type="InterPro" id="IPR036986">
    <property type="entry name" value="S4_RNA-bd_sf"/>
</dbReference>
<keyword evidence="1" id="KW-0694">RNA-binding</keyword>
<dbReference type="EMBL" id="JQCE01000005">
    <property type="protein sequence ID" value="KRO18372.1"/>
    <property type="molecule type" value="Genomic_DNA"/>
</dbReference>
<evidence type="ECO:0000259" key="2">
    <source>
        <dbReference type="SMART" id="SM00363"/>
    </source>
</evidence>
<dbReference type="InterPro" id="IPR002942">
    <property type="entry name" value="S4_RNA-bd"/>
</dbReference>
<dbReference type="InterPro" id="IPR012677">
    <property type="entry name" value="Nucleotide-bd_a/b_plait_sf"/>
</dbReference>
<dbReference type="InterPro" id="IPR048443">
    <property type="entry name" value="RqcP2_N"/>
</dbReference>
<dbReference type="Gene3D" id="3.30.70.330">
    <property type="match status" value="1"/>
</dbReference>
<sequence>MMMDSVYQHYRKDEIPFIDHFSELIEQAGNEYRPVLTEFLDPRQVFIAKQLVGTHSEVTTFTDGGYSDAERSRLIVAPSYFEPKQADFELSLIAIHYPEKFAALTHSTILGTLANSGVRRDVFGDIITDGGHWQFYVSTSMVSWVLENITKIGRVGVRLEEVPLDAHVLPISEWETSETTVSSLRLDTVVAHVYNISRQRAKTLIQGEKVRLNFQVNSQPDTMLAEQDTVSVRGFGRILLTQVLGTTKKDKLRISVNVLTS</sequence>
<dbReference type="Proteomes" id="UP000050969">
    <property type="component" value="Unassembled WGS sequence"/>
</dbReference>
<reference evidence="3 4" key="1">
    <citation type="journal article" date="2015" name="Genome Announc.">
        <title>Expanding the biotechnology potential of lactobacilli through comparative genomics of 213 strains and associated genera.</title>
        <authorList>
            <person name="Sun Z."/>
            <person name="Harris H.M."/>
            <person name="McCann A."/>
            <person name="Guo C."/>
            <person name="Argimon S."/>
            <person name="Zhang W."/>
            <person name="Yang X."/>
            <person name="Jeffery I.B."/>
            <person name="Cooney J.C."/>
            <person name="Kagawa T.F."/>
            <person name="Liu W."/>
            <person name="Song Y."/>
            <person name="Salvetti E."/>
            <person name="Wrobel A."/>
            <person name="Rasinkangas P."/>
            <person name="Parkhill J."/>
            <person name="Rea M.C."/>
            <person name="O'Sullivan O."/>
            <person name="Ritari J."/>
            <person name="Douillard F.P."/>
            <person name="Paul Ross R."/>
            <person name="Yang R."/>
            <person name="Briner A.E."/>
            <person name="Felis G.E."/>
            <person name="de Vos W.M."/>
            <person name="Barrangou R."/>
            <person name="Klaenhammer T.R."/>
            <person name="Caufield P.W."/>
            <person name="Cui Y."/>
            <person name="Zhang H."/>
            <person name="O'Toole P.W."/>
        </authorList>
    </citation>
    <scope>NUCLEOTIDE SEQUENCE [LARGE SCALE GENOMIC DNA]</scope>
    <source>
        <strain evidence="3 4">DSM 24301</strain>
    </source>
</reference>
<dbReference type="GO" id="GO:0003723">
    <property type="term" value="F:RNA binding"/>
    <property type="evidence" value="ECO:0007669"/>
    <property type="project" value="UniProtKB-KW"/>
</dbReference>
<keyword evidence="4" id="KW-1185">Reference proteome</keyword>
<protein>
    <submittedName>
        <fullName evidence="3">RNA-binding S4 domain-containing protein</fullName>
    </submittedName>
</protein>
<dbReference type="PANTHER" id="PTHR13633:SF3">
    <property type="entry name" value="MITOCHONDRIAL TRANSCRIPTION RESCUE FACTOR 1"/>
    <property type="match status" value="1"/>
</dbReference>
<dbReference type="PATRIC" id="fig|1293598.4.peg.1569"/>
<organism evidence="3 4">
    <name type="scientific">Lacticaseibacillus saniviri JCM 17471 = DSM 24301</name>
    <dbReference type="NCBI Taxonomy" id="1293598"/>
    <lineage>
        <taxon>Bacteria</taxon>
        <taxon>Bacillati</taxon>
        <taxon>Bacillota</taxon>
        <taxon>Bacilli</taxon>
        <taxon>Lactobacillales</taxon>
        <taxon>Lactobacillaceae</taxon>
        <taxon>Lacticaseibacillus</taxon>
    </lineage>
</organism>
<evidence type="ECO:0000313" key="4">
    <source>
        <dbReference type="Proteomes" id="UP000050969"/>
    </source>
</evidence>
<dbReference type="AlphaFoldDB" id="A0A0R2MY87"/>
<dbReference type="Gene3D" id="3.10.290.10">
    <property type="entry name" value="RNA-binding S4 domain"/>
    <property type="match status" value="1"/>
</dbReference>
<dbReference type="Pfam" id="PF17774">
    <property type="entry name" value="YlmH_RBD"/>
    <property type="match status" value="1"/>
</dbReference>
<dbReference type="SUPFAM" id="SSF55174">
    <property type="entry name" value="Alpha-L RNA-binding motif"/>
    <property type="match status" value="1"/>
</dbReference>
<dbReference type="CDD" id="cd00165">
    <property type="entry name" value="S4"/>
    <property type="match status" value="1"/>
</dbReference>
<evidence type="ECO:0000256" key="1">
    <source>
        <dbReference type="PROSITE-ProRule" id="PRU00182"/>
    </source>
</evidence>
<name>A0A0R2MY87_9LACO</name>
<dbReference type="STRING" id="1293598.IV56_GL001504"/>
<dbReference type="Pfam" id="PF21278">
    <property type="entry name" value="YlmH_1st"/>
    <property type="match status" value="1"/>
</dbReference>
<dbReference type="InterPro" id="IPR040591">
    <property type="entry name" value="RqcP2_RBD"/>
</dbReference>
<evidence type="ECO:0000313" key="3">
    <source>
        <dbReference type="EMBL" id="KRO18372.1"/>
    </source>
</evidence>
<dbReference type="PROSITE" id="PS50889">
    <property type="entry name" value="S4"/>
    <property type="match status" value="1"/>
</dbReference>
<comment type="caution">
    <text evidence="3">The sequence shown here is derived from an EMBL/GenBank/DDBJ whole genome shotgun (WGS) entry which is preliminary data.</text>
</comment>
<accession>A0A0R2MY87</accession>
<gene>
    <name evidence="3" type="ORF">IV56_GL001504</name>
</gene>
<dbReference type="SMART" id="SM00363">
    <property type="entry name" value="S4"/>
    <property type="match status" value="1"/>
</dbReference>
<feature type="domain" description="RNA-binding S4" evidence="2">
    <location>
        <begin position="184"/>
        <end position="241"/>
    </location>
</feature>
<dbReference type="PANTHER" id="PTHR13633">
    <property type="entry name" value="MITOCHONDRIAL TRANSCRIPTION RESCUE FACTOR 1"/>
    <property type="match status" value="1"/>
</dbReference>